<dbReference type="EMBL" id="QMFB01000015">
    <property type="protein sequence ID" value="RAV18711.1"/>
    <property type="molecule type" value="Genomic_DNA"/>
</dbReference>
<dbReference type="InterPro" id="IPR008844">
    <property type="entry name" value="Spore_GerAC-like"/>
</dbReference>
<dbReference type="RefSeq" id="WP_113033329.1">
    <property type="nucleotide sequence ID" value="NZ_QMFB01000015.1"/>
</dbReference>
<evidence type="ECO:0000256" key="7">
    <source>
        <dbReference type="ARBA" id="ARBA00023288"/>
    </source>
</evidence>
<keyword evidence="5" id="KW-0472">Membrane</keyword>
<gene>
    <name evidence="10" type="ORF">DQG23_23505</name>
</gene>
<name>A0A329MFJ1_9BACL</name>
<dbReference type="AlphaFoldDB" id="A0A329MFJ1"/>
<dbReference type="PROSITE" id="PS51257">
    <property type="entry name" value="PROKAR_LIPOPROTEIN"/>
    <property type="match status" value="1"/>
</dbReference>
<proteinExistence type="inferred from homology"/>
<comment type="caution">
    <text evidence="10">The sequence shown here is derived from an EMBL/GenBank/DDBJ whole genome shotgun (WGS) entry which is preliminary data.</text>
</comment>
<accession>A0A329MFJ1</accession>
<feature type="domain" description="Spore germination GerAC-like C-terminal" evidence="8">
    <location>
        <begin position="240"/>
        <end position="409"/>
    </location>
</feature>
<comment type="similarity">
    <text evidence="2">Belongs to the GerABKC lipoprotein family.</text>
</comment>
<dbReference type="Pfam" id="PF25198">
    <property type="entry name" value="Spore_GerAC_N"/>
    <property type="match status" value="1"/>
</dbReference>
<dbReference type="InterPro" id="IPR038501">
    <property type="entry name" value="Spore_GerAC_C_sf"/>
</dbReference>
<protein>
    <submittedName>
        <fullName evidence="10">Ger(X)C family spore germination protein</fullName>
    </submittedName>
</protein>
<keyword evidence="6" id="KW-0564">Palmitate</keyword>
<dbReference type="Pfam" id="PF05504">
    <property type="entry name" value="Spore_GerAC"/>
    <property type="match status" value="1"/>
</dbReference>
<dbReference type="PANTHER" id="PTHR35789">
    <property type="entry name" value="SPORE GERMINATION PROTEIN B3"/>
    <property type="match status" value="1"/>
</dbReference>
<reference evidence="10 11" key="1">
    <citation type="journal article" date="2009" name="Int. J. Syst. Evol. Microbiol.">
        <title>Paenibacillus contaminans sp. nov., isolated from a contaminated laboratory plate.</title>
        <authorList>
            <person name="Chou J.H."/>
            <person name="Lee J.H."/>
            <person name="Lin M.C."/>
            <person name="Chang P.S."/>
            <person name="Arun A.B."/>
            <person name="Young C.C."/>
            <person name="Chen W.M."/>
        </authorList>
    </citation>
    <scope>NUCLEOTIDE SEQUENCE [LARGE SCALE GENOMIC DNA]</scope>
    <source>
        <strain evidence="10 11">CKOBP-6</strain>
    </source>
</reference>
<dbReference type="GO" id="GO:0016020">
    <property type="term" value="C:membrane"/>
    <property type="evidence" value="ECO:0007669"/>
    <property type="project" value="UniProtKB-SubCell"/>
</dbReference>
<evidence type="ECO:0000313" key="10">
    <source>
        <dbReference type="EMBL" id="RAV18711.1"/>
    </source>
</evidence>
<evidence type="ECO:0000256" key="6">
    <source>
        <dbReference type="ARBA" id="ARBA00023139"/>
    </source>
</evidence>
<organism evidence="10 11">
    <name type="scientific">Paenibacillus contaminans</name>
    <dbReference type="NCBI Taxonomy" id="450362"/>
    <lineage>
        <taxon>Bacteria</taxon>
        <taxon>Bacillati</taxon>
        <taxon>Bacillota</taxon>
        <taxon>Bacilli</taxon>
        <taxon>Bacillales</taxon>
        <taxon>Paenibacillaceae</taxon>
        <taxon>Paenibacillus</taxon>
    </lineage>
</organism>
<sequence length="413" mass="46394">MKIGKRTLPVPVPVRIIGVVLLMVPMLSGCWDSLELDKRAVVLGISVDEADSGAAEEESEVSHLKGKFPAPKNDMIRLTAQIALPGRIPLGPGEGGGVDAKQTVWPIEVTGHTVDDALMNLQQQISSRLFFGHLRIIVVSEAVAQKGLQNLNDYFRRNSEVRRTTWMLISEGKAKDLMTAAPKLGRLPTLYLITTMDQAVKMGKFPNNFLGSFWSDSSKKGQEAYLPYVELKKDSNVEIKGLAFFKGDKMNGVTKPFEIAAFMSIKGWNPAGYRGFVPVDGKDGAVNLNATYRKSKIEAEIRNGRPHINVSVQLEVNLEEKTNERIFIDNPDIIREIEQADRQAAGKMYRAFIDKMKEEGSDIFGFGEHIRAKEPHYWDRNIKTKEKWQEIYKDVPVDVSVKIHIRRIGMKTR</sequence>
<dbReference type="GO" id="GO:0009847">
    <property type="term" value="P:spore germination"/>
    <property type="evidence" value="ECO:0007669"/>
    <property type="project" value="InterPro"/>
</dbReference>
<dbReference type="InterPro" id="IPR046953">
    <property type="entry name" value="Spore_GerAC-like_C"/>
</dbReference>
<evidence type="ECO:0000256" key="1">
    <source>
        <dbReference type="ARBA" id="ARBA00004635"/>
    </source>
</evidence>
<evidence type="ECO:0000256" key="5">
    <source>
        <dbReference type="ARBA" id="ARBA00023136"/>
    </source>
</evidence>
<keyword evidence="11" id="KW-1185">Reference proteome</keyword>
<dbReference type="InterPro" id="IPR057336">
    <property type="entry name" value="GerAC_N"/>
</dbReference>
<dbReference type="PANTHER" id="PTHR35789:SF1">
    <property type="entry name" value="SPORE GERMINATION PROTEIN B3"/>
    <property type="match status" value="1"/>
</dbReference>
<evidence type="ECO:0000256" key="2">
    <source>
        <dbReference type="ARBA" id="ARBA00007886"/>
    </source>
</evidence>
<evidence type="ECO:0000259" key="9">
    <source>
        <dbReference type="Pfam" id="PF25198"/>
    </source>
</evidence>
<keyword evidence="4" id="KW-0732">Signal</keyword>
<dbReference type="Proteomes" id="UP000250369">
    <property type="component" value="Unassembled WGS sequence"/>
</dbReference>
<dbReference type="Gene3D" id="3.30.300.210">
    <property type="entry name" value="Nutrient germinant receptor protein C, domain 3"/>
    <property type="match status" value="1"/>
</dbReference>
<evidence type="ECO:0000256" key="3">
    <source>
        <dbReference type="ARBA" id="ARBA00022544"/>
    </source>
</evidence>
<comment type="subcellular location">
    <subcellularLocation>
        <location evidence="1">Membrane</location>
        <topology evidence="1">Lipid-anchor</topology>
    </subcellularLocation>
</comment>
<feature type="domain" description="Spore germination protein N-terminal" evidence="9">
    <location>
        <begin position="32"/>
        <end position="231"/>
    </location>
</feature>
<evidence type="ECO:0000313" key="11">
    <source>
        <dbReference type="Proteomes" id="UP000250369"/>
    </source>
</evidence>
<dbReference type="OrthoDB" id="9816067at2"/>
<evidence type="ECO:0000256" key="4">
    <source>
        <dbReference type="ARBA" id="ARBA00022729"/>
    </source>
</evidence>
<keyword evidence="7" id="KW-0449">Lipoprotein</keyword>
<dbReference type="NCBIfam" id="TIGR02887">
    <property type="entry name" value="spore_ger_x_C"/>
    <property type="match status" value="1"/>
</dbReference>
<evidence type="ECO:0000259" key="8">
    <source>
        <dbReference type="Pfam" id="PF05504"/>
    </source>
</evidence>
<keyword evidence="3" id="KW-0309">Germination</keyword>